<evidence type="ECO:0000313" key="2">
    <source>
        <dbReference type="Proteomes" id="UP000221260"/>
    </source>
</evidence>
<name>A0A218M9Q4_9CAUD</name>
<protein>
    <submittedName>
        <fullName evidence="1">Uncharacterized protein</fullName>
    </submittedName>
</protein>
<evidence type="ECO:0000313" key="1">
    <source>
        <dbReference type="EMBL" id="ASD53721.1"/>
    </source>
</evidence>
<reference evidence="1 2" key="1">
    <citation type="submission" date="2017-05" db="EMBL/GenBank/DDBJ databases">
        <title>Complete genome sequence of Escherichia phage ST0.</title>
        <authorList>
            <person name="Liu X."/>
            <person name="Liu H."/>
            <person name="Li J."/>
        </authorList>
    </citation>
    <scope>NUCLEOTIDE SEQUENCE [LARGE SCALE GENOMIC DNA]</scope>
</reference>
<organism evidence="1 2">
    <name type="scientific">Escherichia phage ST0</name>
    <dbReference type="NCBI Taxonomy" id="2005047"/>
    <lineage>
        <taxon>Viruses</taxon>
        <taxon>Duplodnaviria</taxon>
        <taxon>Heunggongvirae</taxon>
        <taxon>Uroviricota</taxon>
        <taxon>Caudoviricetes</taxon>
        <taxon>Pantevenvirales</taxon>
        <taxon>Straboviridae</taxon>
        <taxon>Tevenvirinae</taxon>
        <taxon>Mosigvirus</taxon>
        <taxon>Mosigvirus JS09</taxon>
    </lineage>
</organism>
<dbReference type="RefSeq" id="YP_009608299.1">
    <property type="nucleotide sequence ID" value="NC_041990.1"/>
</dbReference>
<dbReference type="KEGG" id="vg:40084321"/>
<dbReference type="EMBL" id="MF044457">
    <property type="protein sequence ID" value="ASD53721.1"/>
    <property type="molecule type" value="Genomic_DNA"/>
</dbReference>
<dbReference type="GeneID" id="40084321"/>
<accession>A0A218M9Q4</accession>
<proteinExistence type="predicted"/>
<sequence length="55" mass="6499">MLYDYTGKSEDGVLELLPESAEDDDMVVIYCVGCQSMHDEIFKREPRNCWHRSMR</sequence>
<dbReference type="Proteomes" id="UP000221260">
    <property type="component" value="Genome"/>
</dbReference>